<gene>
    <name evidence="1" type="ORF">Aiant_91490</name>
</gene>
<evidence type="ECO:0000313" key="2">
    <source>
        <dbReference type="Proteomes" id="UP000676967"/>
    </source>
</evidence>
<proteinExistence type="predicted"/>
<reference evidence="1 2" key="1">
    <citation type="submission" date="2020-08" db="EMBL/GenBank/DDBJ databases">
        <title>Whole genome shotgun sequence of Actinoplanes ianthinogenes NBRC 13996.</title>
        <authorList>
            <person name="Komaki H."/>
            <person name="Tamura T."/>
        </authorList>
    </citation>
    <scope>NUCLEOTIDE SEQUENCE [LARGE SCALE GENOMIC DNA]</scope>
    <source>
        <strain evidence="1 2">NBRC 13996</strain>
    </source>
</reference>
<dbReference type="RefSeq" id="WP_189334264.1">
    <property type="nucleotide sequence ID" value="NZ_AP023356.1"/>
</dbReference>
<protein>
    <submittedName>
        <fullName evidence="1">Uncharacterized protein</fullName>
    </submittedName>
</protein>
<dbReference type="Proteomes" id="UP000676967">
    <property type="component" value="Chromosome"/>
</dbReference>
<accession>A0ABN6CTB6</accession>
<evidence type="ECO:0000313" key="1">
    <source>
        <dbReference type="EMBL" id="BCJ48492.1"/>
    </source>
</evidence>
<dbReference type="EMBL" id="AP023356">
    <property type="protein sequence ID" value="BCJ48492.1"/>
    <property type="molecule type" value="Genomic_DNA"/>
</dbReference>
<organism evidence="1 2">
    <name type="scientific">Actinoplanes ianthinogenes</name>
    <dbReference type="NCBI Taxonomy" id="122358"/>
    <lineage>
        <taxon>Bacteria</taxon>
        <taxon>Bacillati</taxon>
        <taxon>Actinomycetota</taxon>
        <taxon>Actinomycetes</taxon>
        <taxon>Micromonosporales</taxon>
        <taxon>Micromonosporaceae</taxon>
        <taxon>Actinoplanes</taxon>
    </lineage>
</organism>
<sequence>MLDKVIPGASFEQATCEYAVASQPLPGISADLKIFGGEAGTAEATAWFESEKQAAGQLGGGVDNAEIPDLADGAVALYREPVLYLTARSGNACVSVGFRPGVEAARTFDKLHPLQQQLPALTAVMKDVLTSLT</sequence>
<keyword evidence="2" id="KW-1185">Reference proteome</keyword>
<name>A0ABN6CTB6_9ACTN</name>